<evidence type="ECO:0000313" key="4">
    <source>
        <dbReference type="EMBL" id="EXL02225.1"/>
    </source>
</evidence>
<comment type="caution">
    <text evidence="4">The sequence shown here is derived from an EMBL/GenBank/DDBJ whole genome shotgun (WGS) entry which is preliminary data.</text>
</comment>
<sequence length="488" mass="54112">MAWSATAEPKRGGVLRVATHVQSANDTFDPAKFTFSNDYIRGTTFYNTLTVPNENNEPQPELAESWEVDATGKNWTFKLRKGITFHDGSPMTAQDVVFSIMRHKVEETASSARPLVANITGVDIDNADTIVVRLESPDADLPNLMGIFQFAILKDGTTDFAKPNGTGPFTLKEFKPGVRTVGVRNGNYWKEGRPYVDEIELFYITDPIARLNALLAGDAHMVSELRGTAIDEVSKSETTKLFTATAPRYSFIRGVVDIPPADNEDLRLVFAHLVNRKRFVETVLKGKGSLGNDHPFLGTSPLYNADIPQRDLDHDKAKFHLQKSGIGSGKVEFHVSDAAPYGLELGQLLQREAAAIGFNMDLRREPADSYWNTIAGKRAFFIDAHSPRPTYNIMLTLFWKSTAPWNHSHFKDEKLDKLIDEGRSTLDPAKRKEIYGAAQRIIHDSASSIIPAFMDYVDGVANSVQGLVPGPLGNFGGYNFADKVWLDS</sequence>
<dbReference type="Pfam" id="PF00496">
    <property type="entry name" value="SBP_bac_5"/>
    <property type="match status" value="1"/>
</dbReference>
<dbReference type="HOGENOM" id="CLU_017028_7_4_5"/>
<dbReference type="PIRSF" id="PIRSF002741">
    <property type="entry name" value="MppA"/>
    <property type="match status" value="1"/>
</dbReference>
<dbReference type="Gene3D" id="3.10.105.10">
    <property type="entry name" value="Dipeptide-binding Protein, Domain 3"/>
    <property type="match status" value="1"/>
</dbReference>
<feature type="domain" description="Solute-binding protein family 5" evidence="3">
    <location>
        <begin position="57"/>
        <end position="377"/>
    </location>
</feature>
<dbReference type="PANTHER" id="PTHR30290">
    <property type="entry name" value="PERIPLASMIC BINDING COMPONENT OF ABC TRANSPORTER"/>
    <property type="match status" value="1"/>
</dbReference>
<proteinExistence type="inferred from homology"/>
<dbReference type="GO" id="GO:1904680">
    <property type="term" value="F:peptide transmembrane transporter activity"/>
    <property type="evidence" value="ECO:0007669"/>
    <property type="project" value="TreeGrafter"/>
</dbReference>
<dbReference type="CDD" id="cd08503">
    <property type="entry name" value="PBP2_NikA_DppA_OppA_like_17"/>
    <property type="match status" value="1"/>
</dbReference>
<dbReference type="SUPFAM" id="SSF53850">
    <property type="entry name" value="Periplasmic binding protein-like II"/>
    <property type="match status" value="1"/>
</dbReference>
<dbReference type="PATRIC" id="fig|69279.3.peg.4219"/>
<dbReference type="EMBL" id="JENY01000033">
    <property type="protein sequence ID" value="EXL02225.1"/>
    <property type="molecule type" value="Genomic_DNA"/>
</dbReference>
<evidence type="ECO:0000256" key="2">
    <source>
        <dbReference type="ARBA" id="ARBA00005695"/>
    </source>
</evidence>
<protein>
    <submittedName>
        <fullName evidence="4">ABC transporter substrate-binding protein</fullName>
    </submittedName>
</protein>
<dbReference type="InterPro" id="IPR030678">
    <property type="entry name" value="Peptide/Ni-bd"/>
</dbReference>
<dbReference type="Gene3D" id="3.40.190.10">
    <property type="entry name" value="Periplasmic binding protein-like II"/>
    <property type="match status" value="1"/>
</dbReference>
<accession>A0A011V1B4</accession>
<evidence type="ECO:0000313" key="5">
    <source>
        <dbReference type="Proteomes" id="UP000019849"/>
    </source>
</evidence>
<dbReference type="eggNOG" id="COG0747">
    <property type="taxonomic scope" value="Bacteria"/>
</dbReference>
<comment type="subcellular location">
    <subcellularLocation>
        <location evidence="1">Periplasm</location>
    </subcellularLocation>
</comment>
<comment type="similarity">
    <text evidence="2">Belongs to the bacterial solute-binding protein 5 family.</text>
</comment>
<dbReference type="GO" id="GO:0015833">
    <property type="term" value="P:peptide transport"/>
    <property type="evidence" value="ECO:0007669"/>
    <property type="project" value="TreeGrafter"/>
</dbReference>
<dbReference type="GO" id="GO:0043190">
    <property type="term" value="C:ATP-binding cassette (ABC) transporter complex"/>
    <property type="evidence" value="ECO:0007669"/>
    <property type="project" value="InterPro"/>
</dbReference>
<dbReference type="AlphaFoldDB" id="A0A011V1B4"/>
<evidence type="ECO:0000256" key="1">
    <source>
        <dbReference type="ARBA" id="ARBA00004418"/>
    </source>
</evidence>
<dbReference type="Proteomes" id="UP000019849">
    <property type="component" value="Unassembled WGS sequence"/>
</dbReference>
<reference evidence="4 5" key="1">
    <citation type="submission" date="2014-02" db="EMBL/GenBank/DDBJ databases">
        <title>Aquamicrobium defluvii Genome sequencing.</title>
        <authorList>
            <person name="Wang X."/>
        </authorList>
    </citation>
    <scope>NUCLEOTIDE SEQUENCE [LARGE SCALE GENOMIC DNA]</scope>
    <source>
        <strain evidence="4 5">W13Z1</strain>
    </source>
</reference>
<dbReference type="InterPro" id="IPR000914">
    <property type="entry name" value="SBP_5_dom"/>
</dbReference>
<dbReference type="STRING" id="69279.BG36_15780"/>
<gene>
    <name evidence="4" type="ORF">BG36_15780</name>
</gene>
<dbReference type="InterPro" id="IPR039424">
    <property type="entry name" value="SBP_5"/>
</dbReference>
<dbReference type="GO" id="GO:0030288">
    <property type="term" value="C:outer membrane-bounded periplasmic space"/>
    <property type="evidence" value="ECO:0007669"/>
    <property type="project" value="UniProtKB-ARBA"/>
</dbReference>
<name>A0A011V1B4_9HYPH</name>
<organism evidence="4 5">
    <name type="scientific">Aquamicrobium defluvii</name>
    <dbReference type="NCBI Taxonomy" id="69279"/>
    <lineage>
        <taxon>Bacteria</taxon>
        <taxon>Pseudomonadati</taxon>
        <taxon>Pseudomonadota</taxon>
        <taxon>Alphaproteobacteria</taxon>
        <taxon>Hyphomicrobiales</taxon>
        <taxon>Phyllobacteriaceae</taxon>
        <taxon>Aquamicrobium</taxon>
    </lineage>
</organism>
<evidence type="ECO:0000259" key="3">
    <source>
        <dbReference type="Pfam" id="PF00496"/>
    </source>
</evidence>